<dbReference type="SMART" id="SM00345">
    <property type="entry name" value="HTH_GNTR"/>
    <property type="match status" value="1"/>
</dbReference>
<dbReference type="SMART" id="SM00895">
    <property type="entry name" value="FCD"/>
    <property type="match status" value="1"/>
</dbReference>
<dbReference type="Pfam" id="PF07729">
    <property type="entry name" value="FCD"/>
    <property type="match status" value="1"/>
</dbReference>
<evidence type="ECO:0000313" key="9">
    <source>
        <dbReference type="Proteomes" id="UP000269689"/>
    </source>
</evidence>
<evidence type="ECO:0000259" key="7">
    <source>
        <dbReference type="PROSITE" id="PS50949"/>
    </source>
</evidence>
<evidence type="ECO:0000256" key="6">
    <source>
        <dbReference type="ARBA" id="ARBA00039592"/>
    </source>
</evidence>
<dbReference type="GO" id="GO:0003700">
    <property type="term" value="F:DNA-binding transcription factor activity"/>
    <property type="evidence" value="ECO:0007669"/>
    <property type="project" value="InterPro"/>
</dbReference>
<dbReference type="InterPro" id="IPR000524">
    <property type="entry name" value="Tscrpt_reg_HTH_GntR"/>
</dbReference>
<dbReference type="PRINTS" id="PR00035">
    <property type="entry name" value="HTHGNTR"/>
</dbReference>
<dbReference type="SUPFAM" id="SSF46785">
    <property type="entry name" value="Winged helix' DNA-binding domain"/>
    <property type="match status" value="1"/>
</dbReference>
<keyword evidence="9" id="KW-1185">Reference proteome</keyword>
<dbReference type="RefSeq" id="WP_123792673.1">
    <property type="nucleotide sequence ID" value="NZ_RKQK01000002.1"/>
</dbReference>
<comment type="function">
    <text evidence="5">Transcriptional repressor for the pyruvate dehydrogenase complex genes aceEF and lpd.</text>
</comment>
<dbReference type="PANTHER" id="PTHR43537:SF34">
    <property type="entry name" value="PYRUVATE DEHYDROGENASE COMPLEX REPRESSOR"/>
    <property type="match status" value="1"/>
</dbReference>
<proteinExistence type="predicted"/>
<dbReference type="PROSITE" id="PS50949">
    <property type="entry name" value="HTH_GNTR"/>
    <property type="match status" value="1"/>
</dbReference>
<dbReference type="CDD" id="cd07377">
    <property type="entry name" value="WHTH_GntR"/>
    <property type="match status" value="1"/>
</dbReference>
<evidence type="ECO:0000256" key="2">
    <source>
        <dbReference type="ARBA" id="ARBA00023015"/>
    </source>
</evidence>
<accession>A0A3N4UIV7</accession>
<dbReference type="InterPro" id="IPR036388">
    <property type="entry name" value="WH-like_DNA-bd_sf"/>
</dbReference>
<organism evidence="8 9">
    <name type="scientific">Pacificibacter maritimus</name>
    <dbReference type="NCBI Taxonomy" id="762213"/>
    <lineage>
        <taxon>Bacteria</taxon>
        <taxon>Pseudomonadati</taxon>
        <taxon>Pseudomonadota</taxon>
        <taxon>Alphaproteobacteria</taxon>
        <taxon>Rhodobacterales</taxon>
        <taxon>Roseobacteraceae</taxon>
        <taxon>Pacificibacter</taxon>
    </lineage>
</organism>
<keyword evidence="2" id="KW-0805">Transcription regulation</keyword>
<dbReference type="EMBL" id="RKQK01000002">
    <property type="protein sequence ID" value="RPE67199.1"/>
    <property type="molecule type" value="Genomic_DNA"/>
</dbReference>
<dbReference type="InterPro" id="IPR008920">
    <property type="entry name" value="TF_FadR/GntR_C"/>
</dbReference>
<dbReference type="AlphaFoldDB" id="A0A3N4UIV7"/>
<dbReference type="PANTHER" id="PTHR43537">
    <property type="entry name" value="TRANSCRIPTIONAL REGULATOR, GNTR FAMILY"/>
    <property type="match status" value="1"/>
</dbReference>
<comment type="caution">
    <text evidence="8">The sequence shown here is derived from an EMBL/GenBank/DDBJ whole genome shotgun (WGS) entry which is preliminary data.</text>
</comment>
<keyword evidence="3" id="KW-0238">DNA-binding</keyword>
<dbReference type="Gene3D" id="1.20.120.530">
    <property type="entry name" value="GntR ligand-binding domain-like"/>
    <property type="match status" value="1"/>
</dbReference>
<feature type="domain" description="HTH gntR-type" evidence="7">
    <location>
        <begin position="9"/>
        <end position="77"/>
    </location>
</feature>
<keyword evidence="4" id="KW-0804">Transcription</keyword>
<evidence type="ECO:0000256" key="4">
    <source>
        <dbReference type="ARBA" id="ARBA00023163"/>
    </source>
</evidence>
<dbReference type="Pfam" id="PF00392">
    <property type="entry name" value="GntR"/>
    <property type="match status" value="1"/>
</dbReference>
<dbReference type="GO" id="GO:0003677">
    <property type="term" value="F:DNA binding"/>
    <property type="evidence" value="ECO:0007669"/>
    <property type="project" value="UniProtKB-KW"/>
</dbReference>
<gene>
    <name evidence="8" type="ORF">EDD53_1603</name>
</gene>
<evidence type="ECO:0000313" key="8">
    <source>
        <dbReference type="EMBL" id="RPE67199.1"/>
    </source>
</evidence>
<dbReference type="InterPro" id="IPR036390">
    <property type="entry name" value="WH_DNA-bd_sf"/>
</dbReference>
<evidence type="ECO:0000256" key="1">
    <source>
        <dbReference type="ARBA" id="ARBA00022491"/>
    </source>
</evidence>
<dbReference type="OrthoDB" id="5450856at2"/>
<sequence length="255" mass="29007">MPFQKIQPEKLAQSVTKQIELLILRGILRPGERLPAERDLARRLGVSRPSLREALDQLTQKGLIETRTNSGVFVADVLGSAFSPALIKLFADHDEAVFDYLAFRRDFEGLAAQRAAEHGSETDLKVIDQLFKEMEAAHPKRNPADEGRLDAQFHLAILEASHNLVMLHLMHATFELLRDGVFYQRSVMFKERSNRAELLEQHRAINSAIQARDPQAAQNAITAHLTYVENALRDQQKYERNENIAKLRLDHQTAK</sequence>
<reference evidence="8 9" key="1">
    <citation type="submission" date="2018-11" db="EMBL/GenBank/DDBJ databases">
        <title>Genomic Encyclopedia of Type Strains, Phase IV (KMG-IV): sequencing the most valuable type-strain genomes for metagenomic binning, comparative biology and taxonomic classification.</title>
        <authorList>
            <person name="Goeker M."/>
        </authorList>
    </citation>
    <scope>NUCLEOTIDE SEQUENCE [LARGE SCALE GENOMIC DNA]</scope>
    <source>
        <strain evidence="8 9">DSM 104731</strain>
    </source>
</reference>
<evidence type="ECO:0000256" key="5">
    <source>
        <dbReference type="ARBA" id="ARBA00037357"/>
    </source>
</evidence>
<name>A0A3N4UIV7_9RHOB</name>
<protein>
    <recommendedName>
        <fullName evidence="6">Pyruvate dehydrogenase complex repressor</fullName>
    </recommendedName>
</protein>
<dbReference type="Proteomes" id="UP000269689">
    <property type="component" value="Unassembled WGS sequence"/>
</dbReference>
<evidence type="ECO:0000256" key="3">
    <source>
        <dbReference type="ARBA" id="ARBA00023125"/>
    </source>
</evidence>
<keyword evidence="1" id="KW-0678">Repressor</keyword>
<dbReference type="SUPFAM" id="SSF48008">
    <property type="entry name" value="GntR ligand-binding domain-like"/>
    <property type="match status" value="1"/>
</dbReference>
<dbReference type="InterPro" id="IPR011711">
    <property type="entry name" value="GntR_C"/>
</dbReference>
<dbReference type="Gene3D" id="1.10.10.10">
    <property type="entry name" value="Winged helix-like DNA-binding domain superfamily/Winged helix DNA-binding domain"/>
    <property type="match status" value="1"/>
</dbReference>